<keyword evidence="3" id="KW-1185">Reference proteome</keyword>
<keyword evidence="1" id="KW-0472">Membrane</keyword>
<dbReference type="AlphaFoldDB" id="A0A4Y2M0G9"/>
<reference evidence="2 3" key="1">
    <citation type="journal article" date="2019" name="Sci. Rep.">
        <title>Orb-weaving spider Araneus ventricosus genome elucidates the spidroin gene catalogue.</title>
        <authorList>
            <person name="Kono N."/>
            <person name="Nakamura H."/>
            <person name="Ohtoshi R."/>
            <person name="Moran D.A.P."/>
            <person name="Shinohara A."/>
            <person name="Yoshida Y."/>
            <person name="Fujiwara M."/>
            <person name="Mori M."/>
            <person name="Tomita M."/>
            <person name="Arakawa K."/>
        </authorList>
    </citation>
    <scope>NUCLEOTIDE SEQUENCE [LARGE SCALE GENOMIC DNA]</scope>
</reference>
<organism evidence="2 3">
    <name type="scientific">Araneus ventricosus</name>
    <name type="common">Orbweaver spider</name>
    <name type="synonym">Epeira ventricosa</name>
    <dbReference type="NCBI Taxonomy" id="182803"/>
    <lineage>
        <taxon>Eukaryota</taxon>
        <taxon>Metazoa</taxon>
        <taxon>Ecdysozoa</taxon>
        <taxon>Arthropoda</taxon>
        <taxon>Chelicerata</taxon>
        <taxon>Arachnida</taxon>
        <taxon>Araneae</taxon>
        <taxon>Araneomorphae</taxon>
        <taxon>Entelegynae</taxon>
        <taxon>Araneoidea</taxon>
        <taxon>Araneidae</taxon>
        <taxon>Araneus</taxon>
    </lineage>
</organism>
<keyword evidence="1" id="KW-0812">Transmembrane</keyword>
<protein>
    <submittedName>
        <fullName evidence="2">Uncharacterized protein</fullName>
    </submittedName>
</protein>
<keyword evidence="1" id="KW-1133">Transmembrane helix</keyword>
<accession>A0A4Y2M0G9</accession>
<proteinExistence type="predicted"/>
<gene>
    <name evidence="2" type="ORF">AVEN_116225_1</name>
</gene>
<feature type="transmembrane region" description="Helical" evidence="1">
    <location>
        <begin position="25"/>
        <end position="48"/>
    </location>
</feature>
<dbReference type="EMBL" id="BGPR01006463">
    <property type="protein sequence ID" value="GBN19197.1"/>
    <property type="molecule type" value="Genomic_DNA"/>
</dbReference>
<evidence type="ECO:0000313" key="3">
    <source>
        <dbReference type="Proteomes" id="UP000499080"/>
    </source>
</evidence>
<evidence type="ECO:0000256" key="1">
    <source>
        <dbReference type="SAM" id="Phobius"/>
    </source>
</evidence>
<name>A0A4Y2M0G9_ARAVE</name>
<comment type="caution">
    <text evidence="2">The sequence shown here is derived from an EMBL/GenBank/DDBJ whole genome shotgun (WGS) entry which is preliminary data.</text>
</comment>
<sequence length="94" mass="10807">MLVLPFTLFCPYACSVLYPVLSLCLFWSLPCSALMLVLLFTLFCRYACSALYHVLEKFVWSELAFVVSVLVLKRNKFLNTVKHRLYAFTGADVK</sequence>
<dbReference type="Proteomes" id="UP000499080">
    <property type="component" value="Unassembled WGS sequence"/>
</dbReference>
<evidence type="ECO:0000313" key="2">
    <source>
        <dbReference type="EMBL" id="GBN19197.1"/>
    </source>
</evidence>